<sequence length="145" mass="16724">MFFHQCVWEVNSLKEDPSLLIELGIHEKTRLCHLSQDRFSPIHSSRKIRHVIHGGSKLSYRRSSIPLLLLPTQRISDFLASSRGPNLGKTFVFPPTSQRGPQKTKRTFQFDLKLFGIPTLPIRYANFHRFLTLTKGCSFLCSKKL</sequence>
<reference evidence="1 2" key="1">
    <citation type="journal article" date="2019" name="Sci. Rep.">
        <title>Orb-weaving spider Araneus ventricosus genome elucidates the spidroin gene catalogue.</title>
        <authorList>
            <person name="Kono N."/>
            <person name="Nakamura H."/>
            <person name="Ohtoshi R."/>
            <person name="Moran D.A.P."/>
            <person name="Shinohara A."/>
            <person name="Yoshida Y."/>
            <person name="Fujiwara M."/>
            <person name="Mori M."/>
            <person name="Tomita M."/>
            <person name="Arakawa K."/>
        </authorList>
    </citation>
    <scope>NUCLEOTIDE SEQUENCE [LARGE SCALE GENOMIC DNA]</scope>
</reference>
<protein>
    <submittedName>
        <fullName evidence="1">Uncharacterized protein</fullName>
    </submittedName>
</protein>
<dbReference type="EMBL" id="BGPR01000346">
    <property type="protein sequence ID" value="GBM14685.1"/>
    <property type="molecule type" value="Genomic_DNA"/>
</dbReference>
<proteinExistence type="predicted"/>
<evidence type="ECO:0000313" key="2">
    <source>
        <dbReference type="Proteomes" id="UP000499080"/>
    </source>
</evidence>
<keyword evidence="2" id="KW-1185">Reference proteome</keyword>
<comment type="caution">
    <text evidence="1">The sequence shown here is derived from an EMBL/GenBank/DDBJ whole genome shotgun (WGS) entry which is preliminary data.</text>
</comment>
<gene>
    <name evidence="1" type="ORF">AVEN_97193_1</name>
</gene>
<dbReference type="Proteomes" id="UP000499080">
    <property type="component" value="Unassembled WGS sequence"/>
</dbReference>
<name>A0A4Y2DGJ5_ARAVE</name>
<organism evidence="1 2">
    <name type="scientific">Araneus ventricosus</name>
    <name type="common">Orbweaver spider</name>
    <name type="synonym">Epeira ventricosa</name>
    <dbReference type="NCBI Taxonomy" id="182803"/>
    <lineage>
        <taxon>Eukaryota</taxon>
        <taxon>Metazoa</taxon>
        <taxon>Ecdysozoa</taxon>
        <taxon>Arthropoda</taxon>
        <taxon>Chelicerata</taxon>
        <taxon>Arachnida</taxon>
        <taxon>Araneae</taxon>
        <taxon>Araneomorphae</taxon>
        <taxon>Entelegynae</taxon>
        <taxon>Araneoidea</taxon>
        <taxon>Araneidae</taxon>
        <taxon>Araneus</taxon>
    </lineage>
</organism>
<evidence type="ECO:0000313" key="1">
    <source>
        <dbReference type="EMBL" id="GBM14685.1"/>
    </source>
</evidence>
<accession>A0A4Y2DGJ5</accession>
<dbReference type="AlphaFoldDB" id="A0A4Y2DGJ5"/>